<keyword evidence="11" id="KW-1185">Reference proteome</keyword>
<dbReference type="PANTHER" id="PTHR33885">
    <property type="entry name" value="PHAGE SHOCK PROTEIN C"/>
    <property type="match status" value="1"/>
</dbReference>
<feature type="transmembrane region" description="Helical" evidence="6">
    <location>
        <begin position="120"/>
        <end position="139"/>
    </location>
</feature>
<proteinExistence type="predicted"/>
<evidence type="ECO:0000313" key="11">
    <source>
        <dbReference type="Proteomes" id="UP000778797"/>
    </source>
</evidence>
<dbReference type="InterPro" id="IPR054319">
    <property type="entry name" value="PspC-rel_ToastRack"/>
</dbReference>
<comment type="subcellular location">
    <subcellularLocation>
        <location evidence="1">Cell membrane</location>
        <topology evidence="1">Single-pass membrane protein</topology>
    </subcellularLocation>
</comment>
<sequence>MNKTVNINLAGIFFHIDEDAYLKLQRYLEAIKRSFTDSQGRSEIISDIEARIAELFSERIQNEKQVVGTTLVDQVITIMGQPEDYIVDDEIFEDEPQVKQTKRRPSGPSKKLYRDTDSSYVGGVASGLGHYLGVDVLWIRILWSVFTVFSGGTFIIIYLLFWALVPEAKTTAEKLTMTGDPVNISNIEKKIKDGIDTVSEKVKNVDFKKHGDKIKEGFENVSDNISDSVKGVDFQKQGNRIKSSSRSFFESLGDVIMFFLKIFAKFIGIILIITGISTLIGLIVALFTVGITDAIHFPGIDFLELGNTANIPIWLMSILLLFVVGIPFFFIFYLGLRILINNLKSIGNVAKFTLLGLWLVSIIGLAVAGVKQATEFTNNATVKTEAPLNVTVNDTLKVNMVDNSQYNSYRRYTSNYRIYRNENDERVISSSDIRLIIRSTKDSIASIQILKSAYGSRYEIAKERATNIDYNYALVNNELRLDKYLTTDAENKFSDQEIEIILYLPEGSFIKLKENTRRYISNYRSSRSIMSFSEAGETHKIIEDDVECLDCPDEDEDEDDNEDKEVVLKWGDKTINIDSNDVKESDVNIKIDDSTGIEIKSKDNNN</sequence>
<dbReference type="Pfam" id="PF22744">
    <property type="entry name" value="Toast-rack_PspC-Cterm"/>
    <property type="match status" value="1"/>
</dbReference>
<keyword evidence="4 6" id="KW-1133">Transmembrane helix</keyword>
<dbReference type="RefSeq" id="WP_227477462.1">
    <property type="nucleotide sequence ID" value="NZ_JAFMPT010000013.1"/>
</dbReference>
<dbReference type="Proteomes" id="UP000778797">
    <property type="component" value="Unassembled WGS sequence"/>
</dbReference>
<keyword evidence="5 6" id="KW-0472">Membrane</keyword>
<comment type="caution">
    <text evidence="10">The sequence shown here is derived from an EMBL/GenBank/DDBJ whole genome shotgun (WGS) entry which is preliminary data.</text>
</comment>
<protein>
    <submittedName>
        <fullName evidence="10">PspC domain-containing protein</fullName>
    </submittedName>
</protein>
<evidence type="ECO:0000256" key="1">
    <source>
        <dbReference type="ARBA" id="ARBA00004162"/>
    </source>
</evidence>
<keyword evidence="2" id="KW-1003">Cell membrane</keyword>
<evidence type="ECO:0000259" key="7">
    <source>
        <dbReference type="Pfam" id="PF04024"/>
    </source>
</evidence>
<dbReference type="InterPro" id="IPR007168">
    <property type="entry name" value="Phageshock_PspC_N"/>
</dbReference>
<evidence type="ECO:0000259" key="8">
    <source>
        <dbReference type="Pfam" id="PF22571"/>
    </source>
</evidence>
<dbReference type="InterPro" id="IPR054321">
    <property type="entry name" value="PspC-rel_TM"/>
</dbReference>
<accession>A0ABS8EP42</accession>
<evidence type="ECO:0000313" key="10">
    <source>
        <dbReference type="EMBL" id="MCC1484969.1"/>
    </source>
</evidence>
<evidence type="ECO:0000256" key="5">
    <source>
        <dbReference type="ARBA" id="ARBA00023136"/>
    </source>
</evidence>
<feature type="transmembrane region" description="Helical" evidence="6">
    <location>
        <begin position="145"/>
        <end position="165"/>
    </location>
</feature>
<organism evidence="10 11">
    <name type="scientific">Winogradskyella immobilis</name>
    <dbReference type="NCBI Taxonomy" id="2816852"/>
    <lineage>
        <taxon>Bacteria</taxon>
        <taxon>Pseudomonadati</taxon>
        <taxon>Bacteroidota</taxon>
        <taxon>Flavobacteriia</taxon>
        <taxon>Flavobacteriales</taxon>
        <taxon>Flavobacteriaceae</taxon>
        <taxon>Winogradskyella</taxon>
    </lineage>
</organism>
<evidence type="ECO:0000256" key="4">
    <source>
        <dbReference type="ARBA" id="ARBA00022989"/>
    </source>
</evidence>
<feature type="domain" description="PspC-related ToastRack" evidence="9">
    <location>
        <begin position="421"/>
        <end position="553"/>
    </location>
</feature>
<evidence type="ECO:0000256" key="2">
    <source>
        <dbReference type="ARBA" id="ARBA00022475"/>
    </source>
</evidence>
<evidence type="ECO:0000259" key="9">
    <source>
        <dbReference type="Pfam" id="PF22744"/>
    </source>
</evidence>
<evidence type="ECO:0000256" key="3">
    <source>
        <dbReference type="ARBA" id="ARBA00022692"/>
    </source>
</evidence>
<dbReference type="EMBL" id="JAFMPT010000013">
    <property type="protein sequence ID" value="MCC1484969.1"/>
    <property type="molecule type" value="Genomic_DNA"/>
</dbReference>
<keyword evidence="3 6" id="KW-0812">Transmembrane</keyword>
<dbReference type="Pfam" id="PF22571">
    <property type="entry name" value="LiaI-LiaF-TM_PspC"/>
    <property type="match status" value="1"/>
</dbReference>
<dbReference type="InterPro" id="IPR052027">
    <property type="entry name" value="PspC"/>
</dbReference>
<feature type="domain" description="Phage shock protein PspC N-terminal" evidence="7">
    <location>
        <begin position="110"/>
        <end position="168"/>
    </location>
</feature>
<dbReference type="Pfam" id="PF04024">
    <property type="entry name" value="PspC"/>
    <property type="match status" value="1"/>
</dbReference>
<dbReference type="PANTHER" id="PTHR33885:SF3">
    <property type="entry name" value="PHAGE SHOCK PROTEIN C"/>
    <property type="match status" value="1"/>
</dbReference>
<feature type="transmembrane region" description="Helical" evidence="6">
    <location>
        <begin position="352"/>
        <end position="370"/>
    </location>
</feature>
<reference evidence="10" key="1">
    <citation type="submission" date="2021-03" db="EMBL/GenBank/DDBJ databases">
        <authorList>
            <person name="Ping X."/>
        </authorList>
    </citation>
    <scope>NUCLEOTIDE SEQUENCE</scope>
    <source>
        <strain evidence="10">E313</strain>
    </source>
</reference>
<feature type="transmembrane region" description="Helical" evidence="6">
    <location>
        <begin position="311"/>
        <end position="340"/>
    </location>
</feature>
<gene>
    <name evidence="10" type="ORF">J1C55_10235</name>
</gene>
<feature type="domain" description="PspC-related transmembrane region" evidence="8">
    <location>
        <begin position="235"/>
        <end position="376"/>
    </location>
</feature>
<name>A0ABS8EP42_9FLAO</name>
<reference evidence="10" key="2">
    <citation type="submission" date="2021-10" db="EMBL/GenBank/DDBJ databases">
        <title>Genome of Winogradskyella sp. E313.</title>
        <authorList>
            <person name="Zhou Y."/>
        </authorList>
    </citation>
    <scope>NUCLEOTIDE SEQUENCE</scope>
    <source>
        <strain evidence="10">E313</strain>
    </source>
</reference>
<feature type="transmembrane region" description="Helical" evidence="6">
    <location>
        <begin position="266"/>
        <end position="291"/>
    </location>
</feature>
<evidence type="ECO:0000256" key="6">
    <source>
        <dbReference type="SAM" id="Phobius"/>
    </source>
</evidence>